<evidence type="ECO:0000313" key="2">
    <source>
        <dbReference type="Proteomes" id="UP000006527"/>
    </source>
</evidence>
<gene>
    <name evidence="1" type="primary">gp2</name>
    <name evidence="1" type="ORF">SSSM7_007</name>
</gene>
<dbReference type="OrthoDB" id="4606at10239"/>
<protein>
    <submittedName>
        <fullName evidence="1">Gp2</fullName>
    </submittedName>
</protein>
<dbReference type="GeneID" id="10328576"/>
<accession>E3SKS5</accession>
<dbReference type="KEGG" id="vg:10328576"/>
<evidence type="ECO:0000313" key="1">
    <source>
        <dbReference type="EMBL" id="ADO98073.1"/>
    </source>
</evidence>
<name>E3SKS5_9CAUD</name>
<dbReference type="RefSeq" id="YP_004324060.1">
    <property type="nucleotide sequence ID" value="NC_015287.1"/>
</dbReference>
<reference evidence="1 2" key="1">
    <citation type="journal article" date="2010" name="Environ. Microbiol.">
        <title>Genomic analysis of oceanic cyanobacterial myoviruses compared with T4-like myoviruses from diverse hosts and environments.</title>
        <authorList>
            <person name="Sullivan M.B."/>
            <person name="Huang K.H."/>
            <person name="Ignacio-Espinoza J.C."/>
            <person name="Berlin A.M."/>
            <person name="Kelly L."/>
            <person name="Weigele P.R."/>
            <person name="DeFrancesco A.S."/>
            <person name="Kern S.E."/>
            <person name="Thompson L.R."/>
            <person name="Young S."/>
            <person name="Yandava C."/>
            <person name="Fu R."/>
            <person name="Krastins B."/>
            <person name="Chase M."/>
            <person name="Sarracino D."/>
            <person name="Osburne M.S."/>
            <person name="Henn M.R."/>
            <person name="Chisholm S.W."/>
        </authorList>
    </citation>
    <scope>NUCLEOTIDE SEQUENCE [LARGE SCALE GENOMIC DNA]</scope>
    <source>
        <strain evidence="1">8109-3</strain>
    </source>
</reference>
<dbReference type="Proteomes" id="UP000006527">
    <property type="component" value="Segment"/>
</dbReference>
<organism evidence="1 2">
    <name type="scientific">Synechococcus phage S-SSM7</name>
    <dbReference type="NCBI Taxonomy" id="445686"/>
    <lineage>
        <taxon>Viruses</taxon>
        <taxon>Duplodnaviria</taxon>
        <taxon>Heunggongvirae</taxon>
        <taxon>Uroviricota</taxon>
        <taxon>Caudoviricetes</taxon>
        <taxon>Pantevenvirales</taxon>
        <taxon>Kyanoviridae</taxon>
        <taxon>Lipsvirus</taxon>
        <taxon>Lipsvirus ssm7</taxon>
    </lineage>
</organism>
<proteinExistence type="predicted"/>
<dbReference type="EMBL" id="GU071098">
    <property type="protein sequence ID" value="ADO98073.1"/>
    <property type="molecule type" value="Genomic_DNA"/>
</dbReference>
<keyword evidence="2" id="KW-1185">Reference proteome</keyword>
<sequence>MIAEDIRQQAGKKNKSGAWYVNALIEALSSVQNPDISASDTSGVTEGDLFFFSYSPSFPERYEFWDTQPLAVALKFYRDGFLGCNLHYVNPSYRDAVAISLLNSGGGSSVPKNTLHKYLYSGVGNLLKVPRNEDWGEISKLPTEQFINRNGMKYPKYRAFNWRK</sequence>